<evidence type="ECO:0000313" key="2">
    <source>
        <dbReference type="EMBL" id="OHS92713.1"/>
    </source>
</evidence>
<dbReference type="VEuPathDB" id="TrichDB:TRFO_40951"/>
<feature type="compositionally biased region" description="Basic residues" evidence="1">
    <location>
        <begin position="1"/>
        <end position="10"/>
    </location>
</feature>
<dbReference type="RefSeq" id="XP_068345850.1">
    <property type="nucleotide sequence ID" value="XM_068513498.1"/>
</dbReference>
<accession>A0A1J4J1R6</accession>
<evidence type="ECO:0000256" key="1">
    <source>
        <dbReference type="SAM" id="MobiDB-lite"/>
    </source>
</evidence>
<keyword evidence="3" id="KW-1185">Reference proteome</keyword>
<gene>
    <name evidence="2" type="ORF">TRFO_40951</name>
</gene>
<feature type="compositionally biased region" description="Basic and acidic residues" evidence="1">
    <location>
        <begin position="11"/>
        <end position="25"/>
    </location>
</feature>
<dbReference type="AlphaFoldDB" id="A0A1J4J1R6"/>
<dbReference type="GeneID" id="94848202"/>
<reference evidence="2" key="1">
    <citation type="submission" date="2016-10" db="EMBL/GenBank/DDBJ databases">
        <authorList>
            <person name="Benchimol M."/>
            <person name="Almeida L.G."/>
            <person name="Vasconcelos A.T."/>
            <person name="Perreira-Neves A."/>
            <person name="Rosa I.A."/>
            <person name="Tasca T."/>
            <person name="Bogo M.R."/>
            <person name="de Souza W."/>
        </authorList>
    </citation>
    <scope>NUCLEOTIDE SEQUENCE [LARGE SCALE GENOMIC DNA]</scope>
    <source>
        <strain evidence="2">K</strain>
    </source>
</reference>
<sequence>MKSSRRSSRKSSKDSRSRSRKALDEQEKLVVGAGWTAAATQHFIDLPTDDERLEHSKAMFSIDQEEYKYNIRATYTADFHFANGLFCLENNFDASQFQFVCRSIGTLFDMTVGAASSGEQLDVDLFRQQLLERFQKMFFEFNSEEFRFTQEQTADILKYVSTTFIRPIRLILRTYQTEPYVLQVLESRKIFVPPKPIPLSQFVEQFEEHPSERQFKPFYFPKFSGLSLADVREAMARYTDSIIETIDKRYTYLEEMVQKLNAQPAS</sequence>
<evidence type="ECO:0000313" key="3">
    <source>
        <dbReference type="Proteomes" id="UP000179807"/>
    </source>
</evidence>
<name>A0A1J4J1R6_9EUKA</name>
<dbReference type="OrthoDB" id="10263301at2759"/>
<organism evidence="2 3">
    <name type="scientific">Tritrichomonas foetus</name>
    <dbReference type="NCBI Taxonomy" id="1144522"/>
    <lineage>
        <taxon>Eukaryota</taxon>
        <taxon>Metamonada</taxon>
        <taxon>Parabasalia</taxon>
        <taxon>Tritrichomonadida</taxon>
        <taxon>Tritrichomonadidae</taxon>
        <taxon>Tritrichomonas</taxon>
    </lineage>
</organism>
<dbReference type="EMBL" id="MLAK01001474">
    <property type="protein sequence ID" value="OHS92713.1"/>
    <property type="molecule type" value="Genomic_DNA"/>
</dbReference>
<comment type="caution">
    <text evidence="2">The sequence shown here is derived from an EMBL/GenBank/DDBJ whole genome shotgun (WGS) entry which is preliminary data.</text>
</comment>
<dbReference type="Proteomes" id="UP000179807">
    <property type="component" value="Unassembled WGS sequence"/>
</dbReference>
<protein>
    <submittedName>
        <fullName evidence="2">Uncharacterized protein</fullName>
    </submittedName>
</protein>
<proteinExistence type="predicted"/>
<feature type="region of interest" description="Disordered" evidence="1">
    <location>
        <begin position="1"/>
        <end position="25"/>
    </location>
</feature>